<evidence type="ECO:0000256" key="6">
    <source>
        <dbReference type="ARBA" id="ARBA00022857"/>
    </source>
</evidence>
<evidence type="ECO:0000256" key="8">
    <source>
        <dbReference type="ARBA" id="ARBA00023002"/>
    </source>
</evidence>
<feature type="binding site" evidence="12">
    <location>
        <position position="203"/>
    </location>
    <ligand>
        <name>FMN</name>
        <dbReference type="ChEBI" id="CHEBI:58210"/>
    </ligand>
</feature>
<sequence>MNWLLHRLTNVTVVLRSGILARLICHGLFTVTTLFMKIMLAPMEGVVDSLMRDMLTQVGGFDQCVTEFVRVVDQLLPRRTFYRLCPELHQGGKTQSGVPVRVQLLGQHPQWLAENAVRAVELGSPGVDLNFGCPAKTVNKSKGGAVLLKETDALYNIISAVRDAVPADSPVTAKIRLGFDDTDLALDNARAVEAAGADELVVHARTKRDGYRPPAYWEWIARIRECTTMPVVANGEIWSAEDAKRCQAMSACDNLMIGRGALAMPNLARTIKTGEAPMPWQEVAKLLIGYSGYEISGDKGRYFPNRIKQWCGYLQRQYPQAALLFNDIRRLKVSDEIVSVLERHSSQQRVS</sequence>
<reference evidence="15" key="2">
    <citation type="submission" date="2020-09" db="EMBL/GenBank/DDBJ databases">
        <authorList>
            <person name="Sun Q."/>
            <person name="Kim S."/>
        </authorList>
    </citation>
    <scope>NUCLEOTIDE SEQUENCE</scope>
    <source>
        <strain evidence="15">KCTC 22164</strain>
    </source>
</reference>
<evidence type="ECO:0000256" key="9">
    <source>
        <dbReference type="HAMAP-Rule" id="MF_02043"/>
    </source>
</evidence>
<feature type="site" description="Interacts with tRNA; defines subfamily-specific binding signature" evidence="9">
    <location>
        <position position="329"/>
    </location>
</feature>
<dbReference type="Gene3D" id="1.20.225.30">
    <property type="entry name" value="Dihydrouridine synthase, C-terminal recognition domain"/>
    <property type="match status" value="1"/>
</dbReference>
<dbReference type="InterPro" id="IPR032886">
    <property type="entry name" value="DusC"/>
</dbReference>
<feature type="binding site" evidence="9 12">
    <location>
        <position position="103"/>
    </location>
    <ligand>
        <name>FMN</name>
        <dbReference type="ChEBI" id="CHEBI:58210"/>
    </ligand>
</feature>
<dbReference type="InterPro" id="IPR013785">
    <property type="entry name" value="Aldolase_TIM"/>
</dbReference>
<evidence type="ECO:0000256" key="13">
    <source>
        <dbReference type="SAM" id="Phobius"/>
    </source>
</evidence>
<dbReference type="GO" id="GO:0010181">
    <property type="term" value="F:FMN binding"/>
    <property type="evidence" value="ECO:0007669"/>
    <property type="project" value="UniProtKB-UniRule"/>
</dbReference>
<keyword evidence="4 9" id="KW-0288">FMN</keyword>
<dbReference type="EMBL" id="BMXP01000001">
    <property type="protein sequence ID" value="GGW75229.1"/>
    <property type="molecule type" value="Genomic_DNA"/>
</dbReference>
<dbReference type="HAMAP" id="MF_02043">
    <property type="entry name" value="DusC_subfam"/>
    <property type="match status" value="1"/>
</dbReference>
<dbReference type="NCBIfam" id="NF007838">
    <property type="entry name" value="PRK10550.1"/>
    <property type="match status" value="1"/>
</dbReference>
<keyword evidence="8 9" id="KW-0560">Oxidoreductase</keyword>
<evidence type="ECO:0000256" key="4">
    <source>
        <dbReference type="ARBA" id="ARBA00022643"/>
    </source>
</evidence>
<feature type="site" description="Interacts with tRNA; defines subfamily-specific binding signature" evidence="9">
    <location>
        <position position="306"/>
    </location>
</feature>
<comment type="similarity">
    <text evidence="10">Belongs to the dus family.</text>
</comment>
<dbReference type="InterPro" id="IPR018517">
    <property type="entry name" value="tRNA_hU_synthase_CS"/>
</dbReference>
<keyword evidence="7 9" id="KW-0694">RNA-binding</keyword>
<dbReference type="Pfam" id="PF01207">
    <property type="entry name" value="Dus"/>
    <property type="match status" value="1"/>
</dbReference>
<protein>
    <recommendedName>
        <fullName evidence="9">tRNA-dihydrouridine(16) synthase</fullName>
        <ecNumber evidence="9">1.3.1.-</ecNumber>
    </recommendedName>
    <alternativeName>
        <fullName evidence="9">U16-specific dihydrouridine synthase</fullName>
        <shortName evidence="9">U16-specific Dus</shortName>
    </alternativeName>
    <alternativeName>
        <fullName evidence="9">tRNA-dihydrouridine synthase C</fullName>
    </alternativeName>
</protein>
<keyword evidence="5 9" id="KW-0819">tRNA processing</keyword>
<reference evidence="15" key="1">
    <citation type="journal article" date="2014" name="Int. J. Syst. Evol. Microbiol.">
        <title>Complete genome sequence of Corynebacterium casei LMG S-19264T (=DSM 44701T), isolated from a smear-ripened cheese.</title>
        <authorList>
            <consortium name="US DOE Joint Genome Institute (JGI-PGF)"/>
            <person name="Walter F."/>
            <person name="Albersmeier A."/>
            <person name="Kalinowski J."/>
            <person name="Ruckert C."/>
        </authorList>
    </citation>
    <scope>NUCLEOTIDE SEQUENCE</scope>
    <source>
        <strain evidence="15">KCTC 22164</strain>
    </source>
</reference>
<feature type="binding site" evidence="9">
    <location>
        <begin position="234"/>
        <end position="236"/>
    </location>
    <ligand>
        <name>FMN</name>
        <dbReference type="ChEBI" id="CHEBI:58210"/>
    </ligand>
</feature>
<comment type="function">
    <text evidence="9">Catalyzes the synthesis of 5,6-dihydrouridine (D), a modified base found in the D-loop of most tRNAs, via the reduction of the C5-C6 double bond in target uridines. Specifically modifies U16 in tRNAs.</text>
</comment>
<evidence type="ECO:0000256" key="3">
    <source>
        <dbReference type="ARBA" id="ARBA00022630"/>
    </source>
</evidence>
<keyword evidence="13" id="KW-1133">Transmembrane helix</keyword>
<dbReference type="InterPro" id="IPR042270">
    <property type="entry name" value="DusC_C"/>
</dbReference>
<keyword evidence="16" id="KW-1185">Reference proteome</keyword>
<dbReference type="PIRSF" id="PIRSF006621">
    <property type="entry name" value="Dus"/>
    <property type="match status" value="1"/>
</dbReference>
<evidence type="ECO:0000313" key="16">
    <source>
        <dbReference type="Proteomes" id="UP000631300"/>
    </source>
</evidence>
<keyword evidence="3 9" id="KW-0285">Flavoprotein</keyword>
<dbReference type="GO" id="GO:0000049">
    <property type="term" value="F:tRNA binding"/>
    <property type="evidence" value="ECO:0007669"/>
    <property type="project" value="UniProtKB-UniRule"/>
</dbReference>
<feature type="site" description="Interacts with tRNA" evidence="9">
    <location>
        <position position="313"/>
    </location>
</feature>
<dbReference type="GO" id="GO:0017150">
    <property type="term" value="F:tRNA dihydrouridine synthase activity"/>
    <property type="evidence" value="ECO:0007669"/>
    <property type="project" value="UniProtKB-UniRule"/>
</dbReference>
<keyword evidence="6 9" id="KW-0521">NADP</keyword>
<feature type="site" description="Interacts with tRNA; defines subfamily-specific binding signature" evidence="9">
    <location>
        <position position="70"/>
    </location>
</feature>
<comment type="catalytic activity">
    <reaction evidence="9">
        <text>5,6-dihydrouridine(16) in tRNA + NADP(+) = uridine(16) in tRNA + NADPH + H(+)</text>
        <dbReference type="Rhea" id="RHEA:53376"/>
        <dbReference type="Rhea" id="RHEA-COMP:13543"/>
        <dbReference type="Rhea" id="RHEA-COMP:13544"/>
        <dbReference type="ChEBI" id="CHEBI:15378"/>
        <dbReference type="ChEBI" id="CHEBI:57783"/>
        <dbReference type="ChEBI" id="CHEBI:58349"/>
        <dbReference type="ChEBI" id="CHEBI:65315"/>
        <dbReference type="ChEBI" id="CHEBI:74443"/>
    </reaction>
</comment>
<dbReference type="PANTHER" id="PTHR11082">
    <property type="entry name" value="TRNA-DIHYDROURIDINE SYNTHASE"/>
    <property type="match status" value="1"/>
</dbReference>
<comment type="catalytic activity">
    <reaction evidence="9">
        <text>5,6-dihydrouridine(16) in tRNA + NAD(+) = uridine(16) in tRNA + NADH + H(+)</text>
        <dbReference type="Rhea" id="RHEA:53380"/>
        <dbReference type="Rhea" id="RHEA-COMP:13543"/>
        <dbReference type="Rhea" id="RHEA-COMP:13544"/>
        <dbReference type="ChEBI" id="CHEBI:15378"/>
        <dbReference type="ChEBI" id="CHEBI:57540"/>
        <dbReference type="ChEBI" id="CHEBI:57945"/>
        <dbReference type="ChEBI" id="CHEBI:65315"/>
        <dbReference type="ChEBI" id="CHEBI:74443"/>
    </reaction>
</comment>
<dbReference type="SUPFAM" id="SSF51395">
    <property type="entry name" value="FMN-linked oxidoreductases"/>
    <property type="match status" value="1"/>
</dbReference>
<evidence type="ECO:0000256" key="11">
    <source>
        <dbReference type="PIRSR" id="PIRSR006621-1"/>
    </source>
</evidence>
<dbReference type="Proteomes" id="UP000631300">
    <property type="component" value="Unassembled WGS sequence"/>
</dbReference>
<dbReference type="GO" id="GO:0050660">
    <property type="term" value="F:flavin adenine dinucleotide binding"/>
    <property type="evidence" value="ECO:0007669"/>
    <property type="project" value="InterPro"/>
</dbReference>
<feature type="active site" description="Proton donor" evidence="9 11">
    <location>
        <position position="133"/>
    </location>
</feature>
<feature type="site" description="Interacts with tRNA" evidence="9">
    <location>
        <position position="211"/>
    </location>
</feature>
<evidence type="ECO:0000256" key="10">
    <source>
        <dbReference type="PIRNR" id="PIRNR006621"/>
    </source>
</evidence>
<dbReference type="InterPro" id="IPR035587">
    <property type="entry name" value="DUS-like_FMN-bd"/>
</dbReference>
<evidence type="ECO:0000256" key="2">
    <source>
        <dbReference type="ARBA" id="ARBA00022555"/>
    </source>
</evidence>
<evidence type="ECO:0000256" key="5">
    <source>
        <dbReference type="ARBA" id="ARBA00022694"/>
    </source>
</evidence>
<evidence type="ECO:0000256" key="7">
    <source>
        <dbReference type="ARBA" id="ARBA00022884"/>
    </source>
</evidence>
<keyword evidence="12" id="KW-0547">Nucleotide-binding</keyword>
<evidence type="ECO:0000256" key="1">
    <source>
        <dbReference type="ARBA" id="ARBA00001917"/>
    </source>
</evidence>
<feature type="site" description="Interacts with tRNA; defines subfamily-specific binding signature" evidence="9">
    <location>
        <position position="308"/>
    </location>
</feature>
<evidence type="ECO:0000259" key="14">
    <source>
        <dbReference type="Pfam" id="PF01207"/>
    </source>
</evidence>
<accession>A0A918JFH9</accession>
<proteinExistence type="inferred from homology"/>
<gene>
    <name evidence="9 15" type="primary">dusC</name>
    <name evidence="15" type="ORF">GCM10007391_04320</name>
</gene>
<feature type="site" description="Interacts with tRNA" evidence="9">
    <location>
        <position position="130"/>
    </location>
</feature>
<feature type="domain" description="DUS-like FMN-binding" evidence="14">
    <location>
        <begin position="39"/>
        <end position="283"/>
    </location>
</feature>
<feature type="binding site" evidence="9 12">
    <location>
        <begin position="258"/>
        <end position="259"/>
    </location>
    <ligand>
        <name>FMN</name>
        <dbReference type="ChEBI" id="CHEBI:58210"/>
    </ligand>
</feature>
<keyword evidence="13" id="KW-0472">Membrane</keyword>
<comment type="cofactor">
    <cofactor evidence="1 9 10 12">
        <name>FMN</name>
        <dbReference type="ChEBI" id="CHEBI:58210"/>
    </cofactor>
</comment>
<feature type="binding site" evidence="9 12">
    <location>
        <position position="174"/>
    </location>
    <ligand>
        <name>FMN</name>
        <dbReference type="ChEBI" id="CHEBI:58210"/>
    </ligand>
</feature>
<keyword evidence="13" id="KW-0812">Transmembrane</keyword>
<dbReference type="EC" id="1.3.1.-" evidence="9"/>
<comment type="similarity">
    <text evidence="9">Belongs to the Dus family. DusC subfamily.</text>
</comment>
<dbReference type="PROSITE" id="PS01136">
    <property type="entry name" value="UPF0034"/>
    <property type="match status" value="1"/>
</dbReference>
<dbReference type="PANTHER" id="PTHR11082:SF26">
    <property type="entry name" value="TRNA-DIHYDROURIDINE(16) SYNTHASE"/>
    <property type="match status" value="1"/>
</dbReference>
<organism evidence="15 16">
    <name type="scientific">Alteromonas halophila</name>
    <dbReference type="NCBI Taxonomy" id="516698"/>
    <lineage>
        <taxon>Bacteria</taxon>
        <taxon>Pseudomonadati</taxon>
        <taxon>Pseudomonadota</taxon>
        <taxon>Gammaproteobacteria</taxon>
        <taxon>Alteromonadales</taxon>
        <taxon>Alteromonadaceae</taxon>
        <taxon>Alteromonas/Salinimonas group</taxon>
        <taxon>Alteromonas</taxon>
    </lineage>
</organism>
<comment type="caution">
    <text evidence="15">The sequence shown here is derived from an EMBL/GenBank/DDBJ whole genome shotgun (WGS) entry which is preliminary data.</text>
</comment>
<evidence type="ECO:0000256" key="12">
    <source>
        <dbReference type="PIRSR" id="PIRSR006621-2"/>
    </source>
</evidence>
<name>A0A918JFH9_9ALTE</name>
<dbReference type="AlphaFoldDB" id="A0A918JFH9"/>
<dbReference type="Gene3D" id="3.20.20.70">
    <property type="entry name" value="Aldolase class I"/>
    <property type="match status" value="1"/>
</dbReference>
<dbReference type="CDD" id="cd02801">
    <property type="entry name" value="DUS_like_FMN"/>
    <property type="match status" value="1"/>
</dbReference>
<evidence type="ECO:0000313" key="15">
    <source>
        <dbReference type="EMBL" id="GGW75229.1"/>
    </source>
</evidence>
<feature type="transmembrane region" description="Helical" evidence="13">
    <location>
        <begin position="20"/>
        <end position="40"/>
    </location>
</feature>
<dbReference type="InterPro" id="IPR001269">
    <property type="entry name" value="DUS_fam"/>
</dbReference>
<keyword evidence="2 9" id="KW-0820">tRNA-binding</keyword>